<proteinExistence type="predicted"/>
<feature type="region of interest" description="Disordered" evidence="1">
    <location>
        <begin position="32"/>
        <end position="67"/>
    </location>
</feature>
<accession>A0A0U5G5S2</accession>
<feature type="compositionally biased region" description="Basic residues" evidence="1">
    <location>
        <begin position="58"/>
        <end position="67"/>
    </location>
</feature>
<comment type="caution">
    <text evidence="2">The sequence shown here is derived from an EMBL/GenBank/DDBJ whole genome shotgun (WGS) entry which is preliminary data.</text>
</comment>
<protein>
    <submittedName>
        <fullName evidence="2">Tail completion protein S</fullName>
    </submittedName>
</protein>
<sequence>MDDLTALETWAAPLLARLQEGERRKLARKIGTELRRSQSQRIGKQQAPDGTPYAPRKQQLRQKSGRVKRAKMFAKLRQAKYFKVSASPNAVSVGFVGRVSRIARVHQEGLQEQVRREGPTIRYGKRVLLGYNSTDFDLVKKIIIDRITALSE</sequence>
<dbReference type="NCBIfam" id="TIGR01635">
    <property type="entry name" value="tail_comp_S"/>
    <property type="match status" value="1"/>
</dbReference>
<gene>
    <name evidence="2" type="primary">S</name>
    <name evidence="2" type="ORF">XAC3562_1830005</name>
</gene>
<dbReference type="Proteomes" id="UP000052230">
    <property type="component" value="Unassembled WGS sequence"/>
</dbReference>
<dbReference type="RefSeq" id="WP_015472838.1">
    <property type="nucleotide sequence ID" value="NZ_CAVLIX010000092.1"/>
</dbReference>
<evidence type="ECO:0000313" key="3">
    <source>
        <dbReference type="Proteomes" id="UP000052230"/>
    </source>
</evidence>
<dbReference type="InterPro" id="IPR006522">
    <property type="entry name" value="Phage_virion_morphogenesis"/>
</dbReference>
<evidence type="ECO:0000313" key="2">
    <source>
        <dbReference type="EMBL" id="CEG15291.1"/>
    </source>
</evidence>
<dbReference type="Pfam" id="PF05069">
    <property type="entry name" value="Phage_tail_S"/>
    <property type="match status" value="1"/>
</dbReference>
<dbReference type="EMBL" id="CCXZ01000094">
    <property type="protein sequence ID" value="CEG15291.1"/>
    <property type="molecule type" value="Genomic_DNA"/>
</dbReference>
<keyword evidence="3" id="KW-1185">Reference proteome</keyword>
<dbReference type="AlphaFoldDB" id="A0A0U5G5S2"/>
<name>A0A0U5G5S2_XANCI</name>
<reference evidence="2 3" key="1">
    <citation type="submission" date="2014-09" db="EMBL/GenBank/DDBJ databases">
        <authorList>
            <person name="Regsiter A."/>
        </authorList>
    </citation>
    <scope>NUCLEOTIDE SEQUENCE [LARGE SCALE GENOMIC DNA]</scope>
</reference>
<evidence type="ECO:0000256" key="1">
    <source>
        <dbReference type="SAM" id="MobiDB-lite"/>
    </source>
</evidence>
<organism evidence="2 3">
    <name type="scientific">Xanthomonas citri pv. citri</name>
    <dbReference type="NCBI Taxonomy" id="611301"/>
    <lineage>
        <taxon>Bacteria</taxon>
        <taxon>Pseudomonadati</taxon>
        <taxon>Pseudomonadota</taxon>
        <taxon>Gammaproteobacteria</taxon>
        <taxon>Lysobacterales</taxon>
        <taxon>Lysobacteraceae</taxon>
        <taxon>Xanthomonas</taxon>
    </lineage>
</organism>